<feature type="domain" description="ADF-H" evidence="3">
    <location>
        <begin position="4"/>
        <end position="146"/>
    </location>
</feature>
<dbReference type="GO" id="GO:0015629">
    <property type="term" value="C:actin cytoskeleton"/>
    <property type="evidence" value="ECO:0007669"/>
    <property type="project" value="InterPro"/>
</dbReference>
<accession>A0A814TGN8</accession>
<dbReference type="AlphaFoldDB" id="A0A814TGN8"/>
<reference evidence="4" key="1">
    <citation type="submission" date="2021-02" db="EMBL/GenBank/DDBJ databases">
        <authorList>
            <person name="Nowell W R."/>
        </authorList>
    </citation>
    <scope>NUCLEOTIDE SEQUENCE</scope>
</reference>
<evidence type="ECO:0000313" key="4">
    <source>
        <dbReference type="EMBL" id="CAF1161159.1"/>
    </source>
</evidence>
<dbReference type="PROSITE" id="PS51263">
    <property type="entry name" value="ADF_H"/>
    <property type="match status" value="1"/>
</dbReference>
<evidence type="ECO:0000313" key="5">
    <source>
        <dbReference type="Proteomes" id="UP000663845"/>
    </source>
</evidence>
<dbReference type="GO" id="GO:0003779">
    <property type="term" value="F:actin binding"/>
    <property type="evidence" value="ECO:0007669"/>
    <property type="project" value="UniProtKB-KW"/>
</dbReference>
<dbReference type="InterPro" id="IPR029006">
    <property type="entry name" value="ADF-H/Gelsolin-like_dom_sf"/>
</dbReference>
<dbReference type="Pfam" id="PF00241">
    <property type="entry name" value="Cofilin_ADF"/>
    <property type="match status" value="2"/>
</dbReference>
<dbReference type="InterPro" id="IPR017904">
    <property type="entry name" value="ADF/Cofilin"/>
</dbReference>
<protein>
    <recommendedName>
        <fullName evidence="3">ADF-H domain-containing protein</fullName>
    </recommendedName>
</protein>
<keyword evidence="2" id="KW-0009">Actin-binding</keyword>
<evidence type="ECO:0000256" key="2">
    <source>
        <dbReference type="ARBA" id="ARBA00023203"/>
    </source>
</evidence>
<sequence>MASGVKVDNSVIEKFHEFKIKKNIGYLVCGFSEDISKIVILKEGVNKVPQNAPANEKNKKWAEMLEELPENDVRYAVIDIFYETSEGSRAEIFFIAWAPDTATIKRKMLCASSKDALKNALQGIRNHLQATCKSDLDLAAIISEKTKSKAPDTATIKRKMLCASSKDALKNALQGIRNHLQATCKSDLDLAAIISEKTKSK</sequence>
<dbReference type="SMART" id="SM00102">
    <property type="entry name" value="ADF"/>
    <property type="match status" value="1"/>
</dbReference>
<dbReference type="EMBL" id="CAJNOG010000305">
    <property type="protein sequence ID" value="CAF1161159.1"/>
    <property type="molecule type" value="Genomic_DNA"/>
</dbReference>
<evidence type="ECO:0000259" key="3">
    <source>
        <dbReference type="PROSITE" id="PS51263"/>
    </source>
</evidence>
<dbReference type="Proteomes" id="UP000663845">
    <property type="component" value="Unassembled WGS sequence"/>
</dbReference>
<dbReference type="InterPro" id="IPR002108">
    <property type="entry name" value="ADF-H"/>
</dbReference>
<dbReference type="Gene3D" id="3.40.20.10">
    <property type="entry name" value="Severin"/>
    <property type="match status" value="2"/>
</dbReference>
<dbReference type="SUPFAM" id="SSF55753">
    <property type="entry name" value="Actin depolymerizing proteins"/>
    <property type="match status" value="2"/>
</dbReference>
<gene>
    <name evidence="4" type="ORF">JYZ213_LOCUS24657</name>
</gene>
<organism evidence="4 5">
    <name type="scientific">Adineta steineri</name>
    <dbReference type="NCBI Taxonomy" id="433720"/>
    <lineage>
        <taxon>Eukaryota</taxon>
        <taxon>Metazoa</taxon>
        <taxon>Spiralia</taxon>
        <taxon>Gnathifera</taxon>
        <taxon>Rotifera</taxon>
        <taxon>Eurotatoria</taxon>
        <taxon>Bdelloidea</taxon>
        <taxon>Adinetida</taxon>
        <taxon>Adinetidae</taxon>
        <taxon>Adineta</taxon>
    </lineage>
</organism>
<name>A0A814TGN8_9BILA</name>
<comment type="caution">
    <text evidence="4">The sequence shown here is derived from an EMBL/GenBank/DDBJ whole genome shotgun (WGS) entry which is preliminary data.</text>
</comment>
<proteinExistence type="inferred from homology"/>
<dbReference type="GO" id="GO:0030042">
    <property type="term" value="P:actin filament depolymerization"/>
    <property type="evidence" value="ECO:0007669"/>
    <property type="project" value="InterPro"/>
</dbReference>
<dbReference type="CDD" id="cd11286">
    <property type="entry name" value="ADF_cofilin_like"/>
    <property type="match status" value="1"/>
</dbReference>
<dbReference type="PRINTS" id="PR00006">
    <property type="entry name" value="COFILIN"/>
</dbReference>
<evidence type="ECO:0000256" key="1">
    <source>
        <dbReference type="ARBA" id="ARBA00006844"/>
    </source>
</evidence>
<comment type="similarity">
    <text evidence="1">Belongs to the actin-binding proteins ADF family.</text>
</comment>
<dbReference type="PANTHER" id="PTHR11913">
    <property type="entry name" value="COFILIN-RELATED"/>
    <property type="match status" value="1"/>
</dbReference>